<evidence type="ECO:0000313" key="1">
    <source>
        <dbReference type="EMBL" id="ORY45685.1"/>
    </source>
</evidence>
<dbReference type="NCBIfam" id="TIGR01484">
    <property type="entry name" value="HAD-SF-IIB"/>
    <property type="match status" value="1"/>
</dbReference>
<protein>
    <recommendedName>
        <fullName evidence="3">HAD-like protein</fullName>
    </recommendedName>
</protein>
<dbReference type="OrthoDB" id="27226at2759"/>
<evidence type="ECO:0000313" key="2">
    <source>
        <dbReference type="Proteomes" id="UP000193642"/>
    </source>
</evidence>
<proteinExistence type="predicted"/>
<dbReference type="Gene3D" id="3.40.50.1000">
    <property type="entry name" value="HAD superfamily/HAD-like"/>
    <property type="match status" value="1"/>
</dbReference>
<dbReference type="Gene3D" id="3.30.1240.10">
    <property type="match status" value="1"/>
</dbReference>
<dbReference type="GO" id="GO:0016791">
    <property type="term" value="F:phosphatase activity"/>
    <property type="evidence" value="ECO:0007669"/>
    <property type="project" value="TreeGrafter"/>
</dbReference>
<gene>
    <name evidence="1" type="ORF">BCR33DRAFT_849905</name>
</gene>
<dbReference type="GO" id="GO:0005829">
    <property type="term" value="C:cytosol"/>
    <property type="evidence" value="ECO:0007669"/>
    <property type="project" value="TreeGrafter"/>
</dbReference>
<dbReference type="SUPFAM" id="SSF56784">
    <property type="entry name" value="HAD-like"/>
    <property type="match status" value="1"/>
</dbReference>
<dbReference type="PROSITE" id="PS01228">
    <property type="entry name" value="COF_1"/>
    <property type="match status" value="1"/>
</dbReference>
<dbReference type="AlphaFoldDB" id="A0A1Y2CH94"/>
<dbReference type="InterPro" id="IPR036412">
    <property type="entry name" value="HAD-like_sf"/>
</dbReference>
<dbReference type="InterPro" id="IPR006379">
    <property type="entry name" value="HAD-SF_hydro_IIB"/>
</dbReference>
<dbReference type="CDD" id="cd07516">
    <property type="entry name" value="HAD_Pase"/>
    <property type="match status" value="1"/>
</dbReference>
<dbReference type="Pfam" id="PF08282">
    <property type="entry name" value="Hydrolase_3"/>
    <property type="match status" value="1"/>
</dbReference>
<dbReference type="PANTHER" id="PTHR10000:SF8">
    <property type="entry name" value="HAD SUPERFAMILY HYDROLASE-LIKE, TYPE 3"/>
    <property type="match status" value="1"/>
</dbReference>
<dbReference type="Proteomes" id="UP000193642">
    <property type="component" value="Unassembled WGS sequence"/>
</dbReference>
<name>A0A1Y2CH94_9FUNG</name>
<organism evidence="1 2">
    <name type="scientific">Rhizoclosmatium globosum</name>
    <dbReference type="NCBI Taxonomy" id="329046"/>
    <lineage>
        <taxon>Eukaryota</taxon>
        <taxon>Fungi</taxon>
        <taxon>Fungi incertae sedis</taxon>
        <taxon>Chytridiomycota</taxon>
        <taxon>Chytridiomycota incertae sedis</taxon>
        <taxon>Chytridiomycetes</taxon>
        <taxon>Chytridiales</taxon>
        <taxon>Chytriomycetaceae</taxon>
        <taxon>Rhizoclosmatium</taxon>
    </lineage>
</organism>
<accession>A0A1Y2CH94</accession>
<dbReference type="SFLD" id="SFLDG01140">
    <property type="entry name" value="C2.B:_Phosphomannomutase_and_P"/>
    <property type="match status" value="1"/>
</dbReference>
<keyword evidence="2" id="KW-1185">Reference proteome</keyword>
<sequence length="334" mass="36582">MAEELITFHHTGTLPVLLVSDLDGTLLTPRHTVSKRSIEALCFAQSRGVQIMIASGRSPRSIQKVIDLFEGKMVPDSVICCNGALTYNPRTKEIDHPAFIPLDKAIKMVENLRSHIDQVPGTANAGFSCEVVWINGNGYSDDTYFHCDGPWELQRKHTFYYDVTVIESMESFLRSLQNPDGTLRGGIIKLMALDRSKTASELYESLPESFMTHSASGDKAPHLELTYSGPYFLEVAAAGVNKGLGLQNYCSSHKIDRKRVVAFGDLLNDAEMLQYAGLGLCMGNGHVDVKKLANRVIDTNADDGVAREIESWFDLKPSVAAQALPTGGTPSVSD</sequence>
<comment type="caution">
    <text evidence="1">The sequence shown here is derived from an EMBL/GenBank/DDBJ whole genome shotgun (WGS) entry which is preliminary data.</text>
</comment>
<dbReference type="STRING" id="329046.A0A1Y2CH94"/>
<dbReference type="SFLD" id="SFLDS00003">
    <property type="entry name" value="Haloacid_Dehalogenase"/>
    <property type="match status" value="1"/>
</dbReference>
<evidence type="ECO:0008006" key="3">
    <source>
        <dbReference type="Google" id="ProtNLM"/>
    </source>
</evidence>
<dbReference type="InterPro" id="IPR023214">
    <property type="entry name" value="HAD_sf"/>
</dbReference>
<reference evidence="1 2" key="1">
    <citation type="submission" date="2016-07" db="EMBL/GenBank/DDBJ databases">
        <title>Pervasive Adenine N6-methylation of Active Genes in Fungi.</title>
        <authorList>
            <consortium name="DOE Joint Genome Institute"/>
            <person name="Mondo S.J."/>
            <person name="Dannebaum R.O."/>
            <person name="Kuo R.C."/>
            <person name="Labutti K."/>
            <person name="Haridas S."/>
            <person name="Kuo A."/>
            <person name="Salamov A."/>
            <person name="Ahrendt S.R."/>
            <person name="Lipzen A."/>
            <person name="Sullivan W."/>
            <person name="Andreopoulos W.B."/>
            <person name="Clum A."/>
            <person name="Lindquist E."/>
            <person name="Daum C."/>
            <person name="Ramamoorthy G.K."/>
            <person name="Gryganskyi A."/>
            <person name="Culley D."/>
            <person name="Magnuson J.K."/>
            <person name="James T.Y."/>
            <person name="O'Malley M.A."/>
            <person name="Stajich J.E."/>
            <person name="Spatafora J.W."/>
            <person name="Visel A."/>
            <person name="Grigoriev I.V."/>
        </authorList>
    </citation>
    <scope>NUCLEOTIDE SEQUENCE [LARGE SCALE GENOMIC DNA]</scope>
    <source>
        <strain evidence="1 2">JEL800</strain>
    </source>
</reference>
<dbReference type="EMBL" id="MCGO01000019">
    <property type="protein sequence ID" value="ORY45685.1"/>
    <property type="molecule type" value="Genomic_DNA"/>
</dbReference>
<dbReference type="GO" id="GO:0000287">
    <property type="term" value="F:magnesium ion binding"/>
    <property type="evidence" value="ECO:0007669"/>
    <property type="project" value="TreeGrafter"/>
</dbReference>
<dbReference type="PANTHER" id="PTHR10000">
    <property type="entry name" value="PHOSPHOSERINE PHOSPHATASE"/>
    <property type="match status" value="1"/>
</dbReference>